<keyword evidence="3" id="KW-1185">Reference proteome</keyword>
<dbReference type="AlphaFoldDB" id="A0A0H2S1F4"/>
<organism evidence="2 3">
    <name type="scientific">Schizopora paradoxa</name>
    <dbReference type="NCBI Taxonomy" id="27342"/>
    <lineage>
        <taxon>Eukaryota</taxon>
        <taxon>Fungi</taxon>
        <taxon>Dikarya</taxon>
        <taxon>Basidiomycota</taxon>
        <taxon>Agaricomycotina</taxon>
        <taxon>Agaricomycetes</taxon>
        <taxon>Hymenochaetales</taxon>
        <taxon>Schizoporaceae</taxon>
        <taxon>Schizopora</taxon>
    </lineage>
</organism>
<feature type="transmembrane region" description="Helical" evidence="1">
    <location>
        <begin position="90"/>
        <end position="109"/>
    </location>
</feature>
<evidence type="ECO:0000313" key="3">
    <source>
        <dbReference type="Proteomes" id="UP000053477"/>
    </source>
</evidence>
<gene>
    <name evidence="2" type="ORF">SCHPADRAFT_254042</name>
</gene>
<keyword evidence="1" id="KW-1133">Transmembrane helix</keyword>
<dbReference type="InParanoid" id="A0A0H2S1F4"/>
<dbReference type="Proteomes" id="UP000053477">
    <property type="component" value="Unassembled WGS sequence"/>
</dbReference>
<evidence type="ECO:0000256" key="1">
    <source>
        <dbReference type="SAM" id="Phobius"/>
    </source>
</evidence>
<evidence type="ECO:0000313" key="2">
    <source>
        <dbReference type="EMBL" id="KLO15588.1"/>
    </source>
</evidence>
<reference evidence="2 3" key="1">
    <citation type="submission" date="2015-04" db="EMBL/GenBank/DDBJ databases">
        <title>Complete genome sequence of Schizopora paradoxa KUC8140, a cosmopolitan wood degrader in East Asia.</title>
        <authorList>
            <consortium name="DOE Joint Genome Institute"/>
            <person name="Min B."/>
            <person name="Park H."/>
            <person name="Jang Y."/>
            <person name="Kim J.-J."/>
            <person name="Kim K.H."/>
            <person name="Pangilinan J."/>
            <person name="Lipzen A."/>
            <person name="Riley R."/>
            <person name="Grigoriev I.V."/>
            <person name="Spatafora J.W."/>
            <person name="Choi I.-G."/>
        </authorList>
    </citation>
    <scope>NUCLEOTIDE SEQUENCE [LARGE SCALE GENOMIC DNA]</scope>
    <source>
        <strain evidence="2 3">KUC8140</strain>
    </source>
</reference>
<name>A0A0H2S1F4_9AGAM</name>
<keyword evidence="1" id="KW-0472">Membrane</keyword>
<protein>
    <submittedName>
        <fullName evidence="2">Uncharacterized protein</fullName>
    </submittedName>
</protein>
<dbReference type="EMBL" id="KQ085927">
    <property type="protein sequence ID" value="KLO15588.1"/>
    <property type="molecule type" value="Genomic_DNA"/>
</dbReference>
<keyword evidence="1" id="KW-0812">Transmembrane</keyword>
<accession>A0A0H2S1F4</accession>
<sequence length="112" mass="12839">MTIHYVRSRLFPSFSPLVFSVSLDFDFLVTASLPFSDISSLNLSLFLIRYSFLLRTTTHRTVVRCPPSRVSYSLYSYTQSSGPYCNYSKILYSVYTYVYGSASVFLFLCKIG</sequence>
<proteinExistence type="predicted"/>